<sequence length="288" mass="32133">MPTLKYTQDLLTEVAAASKSITEMMRRLDVPLAGGTHSYLSRRLRHYGIDTSHFTDLNRPTQARRTYTREALAEAAVHSRSVGDVMRYLGIAPYNSAYSYLTSRLAHFGIDTSHFAAATATGRSPVRKFGGLIPRQVLEPAVADSRSITGVIRLLDLNYGGASRSLTMHSIEVHNLDTSHFTGQGHLKNLPSPQRRSAAEILIEYPPGSTRVSNTRLRRALDEIGRSYLCSDCGVGQIWNGKPLVLEIDHIDGNWLDSRAENLRYLCPCCHSQTPTYRGRNRRILVIE</sequence>
<keyword evidence="1" id="KW-0378">Hydrolase</keyword>
<keyword evidence="1" id="KW-0255">Endonuclease</keyword>
<accession>A0ABV6Y0H1</accession>
<evidence type="ECO:0000313" key="2">
    <source>
        <dbReference type="Proteomes" id="UP001592581"/>
    </source>
</evidence>
<protein>
    <submittedName>
        <fullName evidence="1">HNH endonuclease signature motif containing protein</fullName>
    </submittedName>
</protein>
<keyword evidence="1" id="KW-0540">Nuclease</keyword>
<dbReference type="InterPro" id="IPR003615">
    <property type="entry name" value="HNH_nuc"/>
</dbReference>
<name>A0ABV6Y0H1_9ACTN</name>
<dbReference type="EMBL" id="JBEUKS010000021">
    <property type="protein sequence ID" value="MFC1443997.1"/>
    <property type="molecule type" value="Genomic_DNA"/>
</dbReference>
<evidence type="ECO:0000313" key="1">
    <source>
        <dbReference type="EMBL" id="MFC1443997.1"/>
    </source>
</evidence>
<proteinExistence type="predicted"/>
<dbReference type="CDD" id="cd00085">
    <property type="entry name" value="HNHc"/>
    <property type="match status" value="1"/>
</dbReference>
<keyword evidence="2" id="KW-1185">Reference proteome</keyword>
<comment type="caution">
    <text evidence="1">The sequence shown here is derived from an EMBL/GenBank/DDBJ whole genome shotgun (WGS) entry which is preliminary data.</text>
</comment>
<dbReference type="Proteomes" id="UP001592581">
    <property type="component" value="Unassembled WGS sequence"/>
</dbReference>
<dbReference type="GO" id="GO:0004519">
    <property type="term" value="F:endonuclease activity"/>
    <property type="evidence" value="ECO:0007669"/>
    <property type="project" value="UniProtKB-KW"/>
</dbReference>
<reference evidence="1 2" key="1">
    <citation type="submission" date="2024-06" db="EMBL/GenBank/DDBJ databases">
        <authorList>
            <person name="Lee S.D."/>
        </authorList>
    </citation>
    <scope>NUCLEOTIDE SEQUENCE [LARGE SCALE GENOMIC DNA]</scope>
    <source>
        <strain evidence="1 2">N1-10</strain>
    </source>
</reference>
<gene>
    <name evidence="1" type="ORF">ABUW04_37750</name>
</gene>
<dbReference type="RefSeq" id="WP_380568814.1">
    <property type="nucleotide sequence ID" value="NZ_JBEUKS010000021.1"/>
</dbReference>
<organism evidence="1 2">
    <name type="scientific">Streptacidiphilus jeojiensis</name>
    <dbReference type="NCBI Taxonomy" id="3229225"/>
    <lineage>
        <taxon>Bacteria</taxon>
        <taxon>Bacillati</taxon>
        <taxon>Actinomycetota</taxon>
        <taxon>Actinomycetes</taxon>
        <taxon>Kitasatosporales</taxon>
        <taxon>Streptomycetaceae</taxon>
        <taxon>Streptacidiphilus</taxon>
    </lineage>
</organism>